<dbReference type="Pfam" id="PF22668">
    <property type="entry name" value="DUF7009"/>
    <property type="match status" value="1"/>
</dbReference>
<proteinExistence type="predicted"/>
<keyword evidence="2" id="KW-1185">Reference proteome</keyword>
<sequence>MQIRTSHNSLRYRLTRPEVERFGHGRFITETAIIGHQPLTYTLQKTDIDQLSVTFKNHEIILLVPQQTALNWTNTESVGFDHQDYSGLYLLVEKDFKCLDNVTEHQSDNYPNPLAGK</sequence>
<dbReference type="STRING" id="714943.Mucpa_0402"/>
<dbReference type="Proteomes" id="UP000002774">
    <property type="component" value="Chromosome"/>
</dbReference>
<dbReference type="eggNOG" id="ENOG503316Y">
    <property type="taxonomic scope" value="Bacteria"/>
</dbReference>
<dbReference type="AlphaFoldDB" id="H1YH94"/>
<reference evidence="1" key="1">
    <citation type="submission" date="2011-09" db="EMBL/GenBank/DDBJ databases">
        <title>The permanent draft genome of Mucilaginibacter paludis DSM 18603.</title>
        <authorList>
            <consortium name="US DOE Joint Genome Institute (JGI-PGF)"/>
            <person name="Lucas S."/>
            <person name="Han J."/>
            <person name="Lapidus A."/>
            <person name="Bruce D."/>
            <person name="Goodwin L."/>
            <person name="Pitluck S."/>
            <person name="Peters L."/>
            <person name="Kyrpides N."/>
            <person name="Mavromatis K."/>
            <person name="Ivanova N."/>
            <person name="Mikhailova N."/>
            <person name="Held B."/>
            <person name="Detter J.C."/>
            <person name="Tapia R."/>
            <person name="Han C."/>
            <person name="Land M."/>
            <person name="Hauser L."/>
            <person name="Markowitz V."/>
            <person name="Cheng J.-F."/>
            <person name="Hugenholtz P."/>
            <person name="Woyke T."/>
            <person name="Wu D."/>
            <person name="Tindall B."/>
            <person name="Brambilla E."/>
            <person name="Klenk H.-P."/>
            <person name="Eisen J.A."/>
        </authorList>
    </citation>
    <scope>NUCLEOTIDE SEQUENCE [LARGE SCALE GENOMIC DNA]</scope>
    <source>
        <strain evidence="1">DSM 18603</strain>
    </source>
</reference>
<organism evidence="1 2">
    <name type="scientific">Mucilaginibacter paludis DSM 18603</name>
    <dbReference type="NCBI Taxonomy" id="714943"/>
    <lineage>
        <taxon>Bacteria</taxon>
        <taxon>Pseudomonadati</taxon>
        <taxon>Bacteroidota</taxon>
        <taxon>Sphingobacteriia</taxon>
        <taxon>Sphingobacteriales</taxon>
        <taxon>Sphingobacteriaceae</taxon>
        <taxon>Mucilaginibacter</taxon>
    </lineage>
</organism>
<evidence type="ECO:0000313" key="2">
    <source>
        <dbReference type="Proteomes" id="UP000002774"/>
    </source>
</evidence>
<evidence type="ECO:0000313" key="1">
    <source>
        <dbReference type="EMBL" id="EHQ24596.1"/>
    </source>
</evidence>
<accession>H1YH94</accession>
<protein>
    <submittedName>
        <fullName evidence="1">Uncharacterized protein</fullName>
    </submittedName>
</protein>
<dbReference type="HOGENOM" id="CLU_3422983_0_0_10"/>
<dbReference type="EMBL" id="CM001403">
    <property type="protein sequence ID" value="EHQ24596.1"/>
    <property type="molecule type" value="Genomic_DNA"/>
</dbReference>
<gene>
    <name evidence="1" type="ORF">Mucpa_0402</name>
</gene>
<name>H1YH94_9SPHI</name>
<dbReference type="InterPro" id="IPR053825">
    <property type="entry name" value="DUF7009"/>
</dbReference>